<dbReference type="AlphaFoldDB" id="A0AAV6W3R7"/>
<reference evidence="1 2" key="1">
    <citation type="journal article" date="2022" name="Nat. Ecol. Evol.">
        <title>A masculinizing supergene underlies an exaggerated male reproductive morph in a spider.</title>
        <authorList>
            <person name="Hendrickx F."/>
            <person name="De Corte Z."/>
            <person name="Sonet G."/>
            <person name="Van Belleghem S.M."/>
            <person name="Kostlbacher S."/>
            <person name="Vangestel C."/>
        </authorList>
    </citation>
    <scope>NUCLEOTIDE SEQUENCE [LARGE SCALE GENOMIC DNA]</scope>
    <source>
        <strain evidence="1">W744_W776</strain>
    </source>
</reference>
<evidence type="ECO:0000313" key="2">
    <source>
        <dbReference type="Proteomes" id="UP000827092"/>
    </source>
</evidence>
<keyword evidence="2" id="KW-1185">Reference proteome</keyword>
<gene>
    <name evidence="1" type="ORF">JTE90_010417</name>
</gene>
<name>A0AAV6W3R7_9ARAC</name>
<organism evidence="1 2">
    <name type="scientific">Oedothorax gibbosus</name>
    <dbReference type="NCBI Taxonomy" id="931172"/>
    <lineage>
        <taxon>Eukaryota</taxon>
        <taxon>Metazoa</taxon>
        <taxon>Ecdysozoa</taxon>
        <taxon>Arthropoda</taxon>
        <taxon>Chelicerata</taxon>
        <taxon>Arachnida</taxon>
        <taxon>Araneae</taxon>
        <taxon>Araneomorphae</taxon>
        <taxon>Entelegynae</taxon>
        <taxon>Araneoidea</taxon>
        <taxon>Linyphiidae</taxon>
        <taxon>Erigoninae</taxon>
        <taxon>Oedothorax</taxon>
    </lineage>
</organism>
<evidence type="ECO:0000313" key="1">
    <source>
        <dbReference type="EMBL" id="KAG8202052.1"/>
    </source>
</evidence>
<accession>A0AAV6W3R7</accession>
<dbReference type="Proteomes" id="UP000827092">
    <property type="component" value="Unassembled WGS sequence"/>
</dbReference>
<comment type="caution">
    <text evidence="1">The sequence shown here is derived from an EMBL/GenBank/DDBJ whole genome shotgun (WGS) entry which is preliminary data.</text>
</comment>
<proteinExistence type="predicted"/>
<sequence>MREAGNCCYFCSAHSVPGAYSEPVSYNSAEQCCVLWSVRTGRMAVISRPRMVNLLSSGLEFERASQGITTQVSPITGLVLGNILFRGQFRVDMKANSKKENNKKRIIAVKLNPSVEL</sequence>
<dbReference type="EMBL" id="JAFNEN010000001">
    <property type="protein sequence ID" value="KAG8202052.1"/>
    <property type="molecule type" value="Genomic_DNA"/>
</dbReference>
<protein>
    <submittedName>
        <fullName evidence="1">Uncharacterized protein</fullName>
    </submittedName>
</protein>